<organism evidence="5">
    <name type="scientific">Ditylum brightwellii</name>
    <dbReference type="NCBI Taxonomy" id="49249"/>
    <lineage>
        <taxon>Eukaryota</taxon>
        <taxon>Sar</taxon>
        <taxon>Stramenopiles</taxon>
        <taxon>Ochrophyta</taxon>
        <taxon>Bacillariophyta</taxon>
        <taxon>Mediophyceae</taxon>
        <taxon>Lithodesmiophycidae</taxon>
        <taxon>Lithodesmiales</taxon>
        <taxon>Lithodesmiaceae</taxon>
        <taxon>Ditylum</taxon>
    </lineage>
</organism>
<keyword evidence="4" id="KW-0472">Membrane</keyword>
<dbReference type="InterPro" id="IPR002685">
    <property type="entry name" value="Glyco_trans_15"/>
</dbReference>
<dbReference type="GO" id="GO:0006487">
    <property type="term" value="P:protein N-linked glycosylation"/>
    <property type="evidence" value="ECO:0007669"/>
    <property type="project" value="TreeGrafter"/>
</dbReference>
<dbReference type="InterPro" id="IPR029044">
    <property type="entry name" value="Nucleotide-diphossugar_trans"/>
</dbReference>
<comment type="similarity">
    <text evidence="1">Belongs to the glycosyltransferase 15 family.</text>
</comment>
<feature type="transmembrane region" description="Helical" evidence="4">
    <location>
        <begin position="94"/>
        <end position="112"/>
    </location>
</feature>
<dbReference type="GO" id="GO:0005794">
    <property type="term" value="C:Golgi apparatus"/>
    <property type="evidence" value="ECO:0007669"/>
    <property type="project" value="TreeGrafter"/>
</dbReference>
<feature type="region of interest" description="Disordered" evidence="3">
    <location>
        <begin position="1"/>
        <end position="26"/>
    </location>
</feature>
<feature type="compositionally biased region" description="Low complexity" evidence="3">
    <location>
        <begin position="1"/>
        <end position="21"/>
    </location>
</feature>
<dbReference type="SUPFAM" id="SSF53448">
    <property type="entry name" value="Nucleotide-diphospho-sugar transferases"/>
    <property type="match status" value="1"/>
</dbReference>
<accession>A0A6S9BQ24</accession>
<evidence type="ECO:0000256" key="3">
    <source>
        <dbReference type="SAM" id="MobiDB-lite"/>
    </source>
</evidence>
<dbReference type="GO" id="GO:0000026">
    <property type="term" value="F:alpha-1,2-mannosyltransferase activity"/>
    <property type="evidence" value="ECO:0007669"/>
    <property type="project" value="TreeGrafter"/>
</dbReference>
<dbReference type="GO" id="GO:0000032">
    <property type="term" value="P:cell wall mannoprotein biosynthetic process"/>
    <property type="evidence" value="ECO:0007669"/>
    <property type="project" value="TreeGrafter"/>
</dbReference>
<evidence type="ECO:0000256" key="4">
    <source>
        <dbReference type="SAM" id="Phobius"/>
    </source>
</evidence>
<proteinExistence type="inferred from homology"/>
<dbReference type="AlphaFoldDB" id="A0A6S9BQ24"/>
<gene>
    <name evidence="5" type="ORF">DBRI00130_LOCUS44842</name>
</gene>
<dbReference type="EMBL" id="HBNS01062145">
    <property type="protein sequence ID" value="CAE4670661.1"/>
    <property type="molecule type" value="Transcribed_RNA"/>
</dbReference>
<dbReference type="Pfam" id="PF01793">
    <property type="entry name" value="Glyco_transf_15"/>
    <property type="match status" value="1"/>
</dbReference>
<evidence type="ECO:0000313" key="5">
    <source>
        <dbReference type="EMBL" id="CAE4670661.1"/>
    </source>
</evidence>
<evidence type="ECO:0000256" key="2">
    <source>
        <dbReference type="ARBA" id="ARBA00022679"/>
    </source>
</evidence>
<protein>
    <recommendedName>
        <fullName evidence="6">Nucleotide-diphospho-sugar transferase domain-containing protein</fullName>
    </recommendedName>
</protein>
<keyword evidence="4" id="KW-0812">Transmembrane</keyword>
<dbReference type="PANTHER" id="PTHR31121:SF6">
    <property type="entry name" value="ALPHA-1,2 MANNOSYLTRANSFERASE KTR1"/>
    <property type="match status" value="1"/>
</dbReference>
<sequence>MSSTNDSTASSATTTSSNDNDGIPATSQQMDEMISLLRSLSKDGTDINAASAHAMLLQRQNQENDSGVGAVNAYSLPFAHRVSSLRHAVKGKKTFHILMILGCLIATTLFFGENMGASFHQSGSSFGAGGSGVMSSFSIPSTGTYGLKDKTLYYNTNGPSVDLTSGKLASPQPMSRIAYPDNGSVIATLCTNKDSDVANLRSALKSLAFLRGDQSTDPYSKLLKTPVLVFNEGDLNPAQIKSIVESTDRPVAFPLVDFQSFPNGFNPELEFAKSAPMFEVSGRSPWGYYQMIRFWVTMIWHHPALDRYEAVMRIDTDSCFLEPNEYLPHFMHDHLNYHSQYVGVEPEEGREYLIGLYDFAVEYMSRVKKTPGNVMLWHFIDTTWKAQKTLPLFRTNFEISRKSYMLRDDVVKWHAALTEEEPFGLLRYRWGDAVTRYLEAAIFCTDEETLTIHPAGYNHKRGCSAELVDEALQKYGIV</sequence>
<dbReference type="GO" id="GO:0016020">
    <property type="term" value="C:membrane"/>
    <property type="evidence" value="ECO:0007669"/>
    <property type="project" value="InterPro"/>
</dbReference>
<dbReference type="PANTHER" id="PTHR31121">
    <property type="entry name" value="ALPHA-1,2 MANNOSYLTRANSFERASE KTR1"/>
    <property type="match status" value="1"/>
</dbReference>
<keyword evidence="2" id="KW-0808">Transferase</keyword>
<reference evidence="5" key="1">
    <citation type="submission" date="2021-01" db="EMBL/GenBank/DDBJ databases">
        <authorList>
            <person name="Corre E."/>
            <person name="Pelletier E."/>
            <person name="Niang G."/>
            <person name="Scheremetjew M."/>
            <person name="Finn R."/>
            <person name="Kale V."/>
            <person name="Holt S."/>
            <person name="Cochrane G."/>
            <person name="Meng A."/>
            <person name="Brown T."/>
            <person name="Cohen L."/>
        </authorList>
    </citation>
    <scope>NUCLEOTIDE SEQUENCE</scope>
    <source>
        <strain evidence="5">GSO104</strain>
    </source>
</reference>
<evidence type="ECO:0000256" key="1">
    <source>
        <dbReference type="ARBA" id="ARBA00007677"/>
    </source>
</evidence>
<evidence type="ECO:0008006" key="6">
    <source>
        <dbReference type="Google" id="ProtNLM"/>
    </source>
</evidence>
<keyword evidence="4" id="KW-1133">Transmembrane helix</keyword>
<dbReference type="Gene3D" id="3.90.550.10">
    <property type="entry name" value="Spore Coat Polysaccharide Biosynthesis Protein SpsA, Chain A"/>
    <property type="match status" value="1"/>
</dbReference>
<name>A0A6S9BQ24_9STRA</name>